<dbReference type="KEGG" id="llu:AKJ09_05333"/>
<feature type="transmembrane region" description="Helical" evidence="1">
    <location>
        <begin position="187"/>
        <end position="206"/>
    </location>
</feature>
<dbReference type="EMBL" id="CP012333">
    <property type="protein sequence ID" value="AKU98669.1"/>
    <property type="molecule type" value="Genomic_DNA"/>
</dbReference>
<dbReference type="Pfam" id="PF13367">
    <property type="entry name" value="PrsW-protease"/>
    <property type="match status" value="1"/>
</dbReference>
<evidence type="ECO:0000256" key="1">
    <source>
        <dbReference type="SAM" id="Phobius"/>
    </source>
</evidence>
<sequence>MVPALLLLAVVYFSDRRREPLPLVLLTFFLGAVGKFVTGYAEARASAWTGLDVTTHVAGDTGAMIFLFGFAAPVREASKVAAMWPAFRSKYFDEPIDGIVYSSAAALGFACVENALVLREHSLGWIWVLRTLVALPAHVFFAAAWGYALGRVKRIKRPGAIFPAAWLLATVMHALYCHLVYGRGPGALVGTLPLLLAMGTATIFGLRDLAARGDRSSRTSILLERVSSLYVSGPPSLRTVREALHQEGQPITIRWIVFGALVTLGAMTLGVALSVAFGHWAHVDFSTVDEHDVSTTAPVALLGSGLLAAFPVSGYLIARASNLPTLLEPALASGLAILGALVLLGLAAPVALVFALAFSPIAWALSCAGAWIGRPAR</sequence>
<keyword evidence="1" id="KW-0472">Membrane</keyword>
<keyword evidence="3" id="KW-1185">Reference proteome</keyword>
<feature type="transmembrane region" description="Helical" evidence="1">
    <location>
        <begin position="297"/>
        <end position="318"/>
    </location>
</feature>
<evidence type="ECO:0000313" key="2">
    <source>
        <dbReference type="EMBL" id="AKU98669.1"/>
    </source>
</evidence>
<dbReference type="PATRIC" id="fig|1391654.3.peg.5402"/>
<proteinExistence type="predicted"/>
<feature type="transmembrane region" description="Helical" evidence="1">
    <location>
        <begin position="255"/>
        <end position="277"/>
    </location>
</feature>
<dbReference type="Proteomes" id="UP000064967">
    <property type="component" value="Chromosome"/>
</dbReference>
<gene>
    <name evidence="2" type="ORF">AKJ09_05333</name>
</gene>
<dbReference type="InterPro" id="IPR026898">
    <property type="entry name" value="PrsW"/>
</dbReference>
<feature type="transmembrane region" description="Helical" evidence="1">
    <location>
        <begin position="354"/>
        <end position="373"/>
    </location>
</feature>
<name>A0A0K1PZU2_9BACT</name>
<feature type="transmembrane region" description="Helical" evidence="1">
    <location>
        <begin position="330"/>
        <end position="348"/>
    </location>
</feature>
<feature type="transmembrane region" description="Helical" evidence="1">
    <location>
        <begin position="21"/>
        <end position="41"/>
    </location>
</feature>
<keyword evidence="1" id="KW-1133">Transmembrane helix</keyword>
<dbReference type="PANTHER" id="PTHR36844:SF1">
    <property type="entry name" value="PROTEASE PRSW"/>
    <property type="match status" value="1"/>
</dbReference>
<dbReference type="GO" id="GO:0008233">
    <property type="term" value="F:peptidase activity"/>
    <property type="evidence" value="ECO:0007669"/>
    <property type="project" value="InterPro"/>
</dbReference>
<feature type="transmembrane region" description="Helical" evidence="1">
    <location>
        <begin position="160"/>
        <end position="181"/>
    </location>
</feature>
<dbReference type="PANTHER" id="PTHR36844">
    <property type="entry name" value="PROTEASE PRSW"/>
    <property type="match status" value="1"/>
</dbReference>
<keyword evidence="1" id="KW-0812">Transmembrane</keyword>
<protein>
    <recommendedName>
        <fullName evidence="4">PrsW family intramembrane metalloprotease</fullName>
    </recommendedName>
</protein>
<evidence type="ECO:0008006" key="4">
    <source>
        <dbReference type="Google" id="ProtNLM"/>
    </source>
</evidence>
<dbReference type="AlphaFoldDB" id="A0A0K1PZU2"/>
<reference evidence="2 3" key="1">
    <citation type="submission" date="2015-08" db="EMBL/GenBank/DDBJ databases">
        <authorList>
            <person name="Babu N.S."/>
            <person name="Beckwith C.J."/>
            <person name="Beseler K.G."/>
            <person name="Brison A."/>
            <person name="Carone J.V."/>
            <person name="Caskin T.P."/>
            <person name="Diamond M."/>
            <person name="Durham M.E."/>
            <person name="Foxe J.M."/>
            <person name="Go M."/>
            <person name="Henderson B.A."/>
            <person name="Jones I.B."/>
            <person name="McGettigan J.A."/>
            <person name="Micheletti S.J."/>
            <person name="Nasrallah M.E."/>
            <person name="Ortiz D."/>
            <person name="Piller C.R."/>
            <person name="Privatt S.R."/>
            <person name="Schneider S.L."/>
            <person name="Sharp S."/>
            <person name="Smith T.C."/>
            <person name="Stanton J.D."/>
            <person name="Ullery H.E."/>
            <person name="Wilson R.J."/>
            <person name="Serrano M.G."/>
            <person name="Buck G."/>
            <person name="Lee V."/>
            <person name="Wang Y."/>
            <person name="Carvalho R."/>
            <person name="Voegtly L."/>
            <person name="Shi R."/>
            <person name="Duckworth R."/>
            <person name="Johnson A."/>
            <person name="Loviza R."/>
            <person name="Walstead R."/>
            <person name="Shah Z."/>
            <person name="Kiflezghi M."/>
            <person name="Wade K."/>
            <person name="Ball S.L."/>
            <person name="Bradley K.W."/>
            <person name="Asai D.J."/>
            <person name="Bowman C.A."/>
            <person name="Russell D.A."/>
            <person name="Pope W.H."/>
            <person name="Jacobs-Sera D."/>
            <person name="Hendrix R.W."/>
            <person name="Hatfull G.F."/>
        </authorList>
    </citation>
    <scope>NUCLEOTIDE SEQUENCE [LARGE SCALE GENOMIC DNA]</scope>
    <source>
        <strain evidence="2 3">DSM 27648</strain>
    </source>
</reference>
<dbReference type="STRING" id="1391654.AKJ09_05333"/>
<accession>A0A0K1PZU2</accession>
<evidence type="ECO:0000313" key="3">
    <source>
        <dbReference type="Proteomes" id="UP000064967"/>
    </source>
</evidence>
<organism evidence="2 3">
    <name type="scientific">Labilithrix luteola</name>
    <dbReference type="NCBI Taxonomy" id="1391654"/>
    <lineage>
        <taxon>Bacteria</taxon>
        <taxon>Pseudomonadati</taxon>
        <taxon>Myxococcota</taxon>
        <taxon>Polyangia</taxon>
        <taxon>Polyangiales</taxon>
        <taxon>Labilitrichaceae</taxon>
        <taxon>Labilithrix</taxon>
    </lineage>
</organism>
<feature type="transmembrane region" description="Helical" evidence="1">
    <location>
        <begin position="124"/>
        <end position="148"/>
    </location>
</feature>